<keyword evidence="4" id="KW-1185">Reference proteome</keyword>
<dbReference type="RefSeq" id="WP_378375761.1">
    <property type="nucleotide sequence ID" value="NZ_JBHMAS010000064.1"/>
</dbReference>
<organism evidence="3 4">
    <name type="scientific">Rhodococcus baikonurensis</name>
    <dbReference type="NCBI Taxonomy" id="172041"/>
    <lineage>
        <taxon>Bacteria</taxon>
        <taxon>Bacillati</taxon>
        <taxon>Actinomycetota</taxon>
        <taxon>Actinomycetes</taxon>
        <taxon>Mycobacteriales</taxon>
        <taxon>Nocardiaceae</taxon>
        <taxon>Rhodococcus</taxon>
        <taxon>Rhodococcus erythropolis group</taxon>
    </lineage>
</organism>
<dbReference type="Pfam" id="PF01381">
    <property type="entry name" value="HTH_3"/>
    <property type="match status" value="1"/>
</dbReference>
<dbReference type="Proteomes" id="UP001589587">
    <property type="component" value="Unassembled WGS sequence"/>
</dbReference>
<dbReference type="EMBL" id="JBHMAS010000064">
    <property type="protein sequence ID" value="MFB9783004.1"/>
    <property type="molecule type" value="Genomic_DNA"/>
</dbReference>
<proteinExistence type="predicted"/>
<feature type="region of interest" description="Disordered" evidence="1">
    <location>
        <begin position="204"/>
        <end position="227"/>
    </location>
</feature>
<feature type="domain" description="HTH cro/C1-type" evidence="2">
    <location>
        <begin position="51"/>
        <end position="114"/>
    </location>
</feature>
<reference evidence="3 4" key="1">
    <citation type="submission" date="2024-09" db="EMBL/GenBank/DDBJ databases">
        <authorList>
            <person name="Sun Q."/>
            <person name="Mori K."/>
        </authorList>
    </citation>
    <scope>NUCLEOTIDE SEQUENCE [LARGE SCALE GENOMIC DNA]</scope>
    <source>
        <strain evidence="3 4">JCM 11411</strain>
    </source>
</reference>
<protein>
    <submittedName>
        <fullName evidence="3">Helix-turn-helix domain-containing protein</fullName>
    </submittedName>
</protein>
<dbReference type="Gene3D" id="1.10.260.40">
    <property type="entry name" value="lambda repressor-like DNA-binding domains"/>
    <property type="match status" value="1"/>
</dbReference>
<sequence length="227" mass="25834">MFSFLLVATAYPPKGLARLNGGRNLLLLLPFPPMGNDENAGSVEDWFGRRVREERELRGWTQFELAERLRRQGISLHQSAIAKIELRDVDRPRTIRLDEAKALSEAFGVDLAQMLLDSPSARAHHLARKIRHWTDAQVEEFEYAEDLALEVRDLLADIERTSGLEERKRIEFKLCTDDFFKLADGVAPAVGRLSSKLRHPGRRMGFDLDRSGKNEHTESNDDVNAEA</sequence>
<evidence type="ECO:0000259" key="2">
    <source>
        <dbReference type="PROSITE" id="PS50943"/>
    </source>
</evidence>
<accession>A0ABV5XMN6</accession>
<gene>
    <name evidence="3" type="ORF">ACFFQ6_25190</name>
</gene>
<feature type="compositionally biased region" description="Basic and acidic residues" evidence="1">
    <location>
        <begin position="204"/>
        <end position="219"/>
    </location>
</feature>
<dbReference type="InterPro" id="IPR010982">
    <property type="entry name" value="Lambda_DNA-bd_dom_sf"/>
</dbReference>
<dbReference type="SMART" id="SM00530">
    <property type="entry name" value="HTH_XRE"/>
    <property type="match status" value="1"/>
</dbReference>
<evidence type="ECO:0000313" key="3">
    <source>
        <dbReference type="EMBL" id="MFB9783004.1"/>
    </source>
</evidence>
<comment type="caution">
    <text evidence="3">The sequence shown here is derived from an EMBL/GenBank/DDBJ whole genome shotgun (WGS) entry which is preliminary data.</text>
</comment>
<evidence type="ECO:0000313" key="4">
    <source>
        <dbReference type="Proteomes" id="UP001589587"/>
    </source>
</evidence>
<dbReference type="CDD" id="cd00093">
    <property type="entry name" value="HTH_XRE"/>
    <property type="match status" value="1"/>
</dbReference>
<dbReference type="PROSITE" id="PS50943">
    <property type="entry name" value="HTH_CROC1"/>
    <property type="match status" value="1"/>
</dbReference>
<dbReference type="InterPro" id="IPR001387">
    <property type="entry name" value="Cro/C1-type_HTH"/>
</dbReference>
<name>A0ABV5XMN6_9NOCA</name>
<dbReference type="SUPFAM" id="SSF47413">
    <property type="entry name" value="lambda repressor-like DNA-binding domains"/>
    <property type="match status" value="1"/>
</dbReference>
<evidence type="ECO:0000256" key="1">
    <source>
        <dbReference type="SAM" id="MobiDB-lite"/>
    </source>
</evidence>